<evidence type="ECO:0000313" key="4">
    <source>
        <dbReference type="Proteomes" id="UP001174936"/>
    </source>
</evidence>
<sequence length="848" mass="90372">MVRPVRILQLLGVAWGIRASVDELSLPADGGNDLDKLLLYTKAGNLLPSGVYSIRHDSAADELHLPFQFPIRGLGFNDIKPVVSTLNGGNEMMCCPQGTVFDARTRSCVFAAADLCPPGFNLDEATMSMCIGINPPCAEGLTYENGRCVSPDPPSCLDDKATFDPETKKCISSADPVCDDHLTPEGENCVSSDPPTCGKGFFQDGARCVSTERPKCGLPEDNLVLHLTPDNKLVCISNEDPICPDKTKPVDDQCRTITGPACPENFENKGGSCVYAKGPCEQGGTFTASLDEKPPVCVTVEDAGCTDGDLEDGKCLSRADPCGAGYQLTSDGECTRSLPILCAAGTRPIFVSPDSPLAGSRNRNFDQDPQPRAFCCPDVDGIEIDGSGRCSVRAVTGPCPGDMRRSPDNQDKCIYTPEQVDCERGILDDPTGTCIEKTPPHCANGTPDPESGKCNLGEPDCKAWGPDYIYKQEIRRCISEKEPVCPPKSTLLGATGDCISDDPSECSPGSTHTEDGKECMYKEPPRCPEGKGTYDATLRLCIVDNKPVCPQMTVNGITFTSTPDGIDCVSPTQPVCEPGSDTDFDRETGKCIGRKTPVCVGDYTFDRALGKCVSTPNCNHLGKEFTPQNGKCVSTDKPVCPPLSTWVQHLAACVHEKRPCSENNNTPTGDGQCVTVEPPGCSHVPNTTFKPGIGCVSDTAEPECDNFRDPDTGTTIKVNLDDGRCVSERGPSCGKDSDLEPVGDKCVSKTRRPQCPGESEHDPDSQTCFTRSEPRCREKGLDVDPVSFQCIAQPSCPGTSSVDAKMAKCVTASTRSCFVLLSCPDVAGGVPSIEGGEEGVGGRLRIQP</sequence>
<evidence type="ECO:0000313" key="3">
    <source>
        <dbReference type="EMBL" id="KAK0638977.1"/>
    </source>
</evidence>
<evidence type="ECO:0000256" key="1">
    <source>
        <dbReference type="SAM" id="MobiDB-lite"/>
    </source>
</evidence>
<dbReference type="EMBL" id="JAULSV010000007">
    <property type="protein sequence ID" value="KAK0638977.1"/>
    <property type="molecule type" value="Genomic_DNA"/>
</dbReference>
<comment type="caution">
    <text evidence="3">The sequence shown here is derived from an EMBL/GenBank/DDBJ whole genome shotgun (WGS) entry which is preliminary data.</text>
</comment>
<dbReference type="Proteomes" id="UP001174936">
    <property type="component" value="Unassembled WGS sequence"/>
</dbReference>
<dbReference type="AlphaFoldDB" id="A0AA40CHU2"/>
<name>A0AA40CHU2_9PEZI</name>
<feature type="chain" id="PRO_5041209842" evidence="2">
    <location>
        <begin position="20"/>
        <end position="848"/>
    </location>
</feature>
<evidence type="ECO:0000256" key="2">
    <source>
        <dbReference type="SAM" id="SignalP"/>
    </source>
</evidence>
<keyword evidence="4" id="KW-1185">Reference proteome</keyword>
<protein>
    <submittedName>
        <fullName evidence="3">Uncharacterized protein</fullName>
    </submittedName>
</protein>
<keyword evidence="2" id="KW-0732">Signal</keyword>
<organism evidence="3 4">
    <name type="scientific">Cercophora newfieldiana</name>
    <dbReference type="NCBI Taxonomy" id="92897"/>
    <lineage>
        <taxon>Eukaryota</taxon>
        <taxon>Fungi</taxon>
        <taxon>Dikarya</taxon>
        <taxon>Ascomycota</taxon>
        <taxon>Pezizomycotina</taxon>
        <taxon>Sordariomycetes</taxon>
        <taxon>Sordariomycetidae</taxon>
        <taxon>Sordariales</taxon>
        <taxon>Lasiosphaeriaceae</taxon>
        <taxon>Cercophora</taxon>
    </lineage>
</organism>
<gene>
    <name evidence="3" type="ORF">B0T16DRAFT_235414</name>
</gene>
<proteinExistence type="predicted"/>
<reference evidence="3" key="1">
    <citation type="submission" date="2023-06" db="EMBL/GenBank/DDBJ databases">
        <title>Genome-scale phylogeny and comparative genomics of the fungal order Sordariales.</title>
        <authorList>
            <consortium name="Lawrence Berkeley National Laboratory"/>
            <person name="Hensen N."/>
            <person name="Bonometti L."/>
            <person name="Westerberg I."/>
            <person name="Brannstrom I.O."/>
            <person name="Guillou S."/>
            <person name="Cros-Aarteil S."/>
            <person name="Calhoun S."/>
            <person name="Haridas S."/>
            <person name="Kuo A."/>
            <person name="Mondo S."/>
            <person name="Pangilinan J."/>
            <person name="Riley R."/>
            <person name="Labutti K."/>
            <person name="Andreopoulos B."/>
            <person name="Lipzen A."/>
            <person name="Chen C."/>
            <person name="Yanf M."/>
            <person name="Daum C."/>
            <person name="Ng V."/>
            <person name="Clum A."/>
            <person name="Steindorff A."/>
            <person name="Ohm R."/>
            <person name="Martin F."/>
            <person name="Silar P."/>
            <person name="Natvig D."/>
            <person name="Lalanne C."/>
            <person name="Gautier V."/>
            <person name="Ament-Velasquez S.L."/>
            <person name="Kruys A."/>
            <person name="Hutchinson M.I."/>
            <person name="Powell A.J."/>
            <person name="Barry K."/>
            <person name="Miller A.N."/>
            <person name="Grigoriev I.V."/>
            <person name="Debuchy R."/>
            <person name="Gladieux P."/>
            <person name="Thoren M.H."/>
            <person name="Johannesson H."/>
        </authorList>
    </citation>
    <scope>NUCLEOTIDE SEQUENCE</scope>
    <source>
        <strain evidence="3">SMH2532-1</strain>
    </source>
</reference>
<feature type="region of interest" description="Disordered" evidence="1">
    <location>
        <begin position="750"/>
        <end position="769"/>
    </location>
</feature>
<accession>A0AA40CHU2</accession>
<feature type="signal peptide" evidence="2">
    <location>
        <begin position="1"/>
        <end position="19"/>
    </location>
</feature>